<dbReference type="PROSITE" id="PS51186">
    <property type="entry name" value="GNAT"/>
    <property type="match status" value="1"/>
</dbReference>
<dbReference type="GO" id="GO:0016747">
    <property type="term" value="F:acyltransferase activity, transferring groups other than amino-acyl groups"/>
    <property type="evidence" value="ECO:0007669"/>
    <property type="project" value="InterPro"/>
</dbReference>
<evidence type="ECO:0000313" key="3">
    <source>
        <dbReference type="Proteomes" id="UP000199258"/>
    </source>
</evidence>
<name>A0A1G8GI61_9MICC</name>
<dbReference type="EMBL" id="FNDT01000004">
    <property type="protein sequence ID" value="SDH94052.1"/>
    <property type="molecule type" value="Genomic_DNA"/>
</dbReference>
<organism evidence="2 3">
    <name type="scientific">Arthrobacter subterraneus</name>
    <dbReference type="NCBI Taxonomy" id="335973"/>
    <lineage>
        <taxon>Bacteria</taxon>
        <taxon>Bacillati</taxon>
        <taxon>Actinomycetota</taxon>
        <taxon>Actinomycetes</taxon>
        <taxon>Micrococcales</taxon>
        <taxon>Micrococcaceae</taxon>
        <taxon>Arthrobacter</taxon>
    </lineage>
</organism>
<dbReference type="Gene3D" id="3.40.630.30">
    <property type="match status" value="1"/>
</dbReference>
<dbReference type="AlphaFoldDB" id="A0A1G8GI61"/>
<dbReference type="RefSeq" id="WP_090585389.1">
    <property type="nucleotide sequence ID" value="NZ_FNDT01000004.1"/>
</dbReference>
<dbReference type="InterPro" id="IPR000182">
    <property type="entry name" value="GNAT_dom"/>
</dbReference>
<dbReference type="Proteomes" id="UP000199258">
    <property type="component" value="Unassembled WGS sequence"/>
</dbReference>
<dbReference type="STRING" id="335973.SAMN04488693_104135"/>
<evidence type="ECO:0000259" key="1">
    <source>
        <dbReference type="PROSITE" id="PS51186"/>
    </source>
</evidence>
<sequence length="305" mass="32095">MAVRYRPWREGDDLELLQVWGGPETPQAEQSRGLFRPSSDSPWLRCIVAEDAVGGVAVPVAAGYVFEPKLHNQRLWAYVEVAGDHRRAGIGATLLGMLRHEAGQSPSGVSTLRAKVVPGTTGAAFAEAAGFREIQRSRIIEVAPGALAVPNFADDAGPQLDEAATGSVELTTAVTGWYNAVHAWDPADMTLGQAQQFLLGDTAGAGGAVVLRDRPKADGGTIAAFALSYTQSRTDAPADVLIGYDTALRASEQSAAVASLLAMLVYQYPVQVEVDDSMAALVEVLEPLIAAGSARVVAETRVVSD</sequence>
<accession>A0A1G8GI61</accession>
<dbReference type="OrthoDB" id="3676098at2"/>
<reference evidence="2 3" key="1">
    <citation type="submission" date="2016-10" db="EMBL/GenBank/DDBJ databases">
        <authorList>
            <person name="de Groot N.N."/>
        </authorList>
    </citation>
    <scope>NUCLEOTIDE SEQUENCE [LARGE SCALE GENOMIC DNA]</scope>
    <source>
        <strain evidence="2 3">NP_1H</strain>
    </source>
</reference>
<dbReference type="SUPFAM" id="SSF55729">
    <property type="entry name" value="Acyl-CoA N-acyltransferases (Nat)"/>
    <property type="match status" value="1"/>
</dbReference>
<evidence type="ECO:0000313" key="2">
    <source>
        <dbReference type="EMBL" id="SDH94052.1"/>
    </source>
</evidence>
<gene>
    <name evidence="2" type="ORF">SAMN04488693_104135</name>
</gene>
<feature type="domain" description="N-acetyltransferase" evidence="1">
    <location>
        <begin position="3"/>
        <end position="154"/>
    </location>
</feature>
<dbReference type="InterPro" id="IPR016181">
    <property type="entry name" value="Acyl_CoA_acyltransferase"/>
</dbReference>
<proteinExistence type="predicted"/>
<protein>
    <recommendedName>
        <fullName evidence="1">N-acetyltransferase domain-containing protein</fullName>
    </recommendedName>
</protein>
<keyword evidence="3" id="KW-1185">Reference proteome</keyword>